<feature type="chain" id="PRO_5019436719" evidence="1">
    <location>
        <begin position="19"/>
        <end position="89"/>
    </location>
</feature>
<dbReference type="Gene3D" id="1.10.10.10">
    <property type="entry name" value="Winged helix-like DNA-binding domain superfamily/Winged helix DNA-binding domain"/>
    <property type="match status" value="1"/>
</dbReference>
<protein>
    <submittedName>
        <fullName evidence="2">GntR family transcriptional regulator</fullName>
    </submittedName>
</protein>
<feature type="signal peptide" evidence="1">
    <location>
        <begin position="1"/>
        <end position="18"/>
    </location>
</feature>
<gene>
    <name evidence="2" type="primary">yegW_1</name>
    <name evidence="2" type="ORF">NCTC6754_04824</name>
</gene>
<dbReference type="EMBL" id="LR134190">
    <property type="protein sequence ID" value="VEB57314.1"/>
    <property type="molecule type" value="Genomic_DNA"/>
</dbReference>
<dbReference type="AlphaFoldDB" id="A0A447U074"/>
<evidence type="ECO:0000313" key="2">
    <source>
        <dbReference type="EMBL" id="VEB57314.1"/>
    </source>
</evidence>
<evidence type="ECO:0000313" key="3">
    <source>
        <dbReference type="Proteomes" id="UP000269208"/>
    </source>
</evidence>
<accession>A0A447U074</accession>
<reference evidence="2 3" key="1">
    <citation type="submission" date="2018-12" db="EMBL/GenBank/DDBJ databases">
        <authorList>
            <consortium name="Pathogen Informatics"/>
        </authorList>
    </citation>
    <scope>NUCLEOTIDE SEQUENCE [LARGE SCALE GENOMIC DNA]</scope>
    <source>
        <strain evidence="2 3">NCTC6754</strain>
    </source>
</reference>
<dbReference type="SUPFAM" id="SSF46785">
    <property type="entry name" value="Winged helix' DNA-binding domain"/>
    <property type="match status" value="1"/>
</dbReference>
<dbReference type="InterPro" id="IPR036390">
    <property type="entry name" value="WH_DNA-bd_sf"/>
</dbReference>
<dbReference type="InterPro" id="IPR036388">
    <property type="entry name" value="WH-like_DNA-bd_sf"/>
</dbReference>
<dbReference type="Proteomes" id="UP000269208">
    <property type="component" value="Chromosome"/>
</dbReference>
<evidence type="ECO:0000256" key="1">
    <source>
        <dbReference type="SAM" id="SignalP"/>
    </source>
</evidence>
<sequence length="89" mass="9810">MPCAAVFLSTVIFCLANAISASLPASRGITVRKAMQALEEEGVVTRARGYGTQINNIFEYSLKEARGFSQQVVLRGKKNRIRYGLTNAW</sequence>
<keyword evidence="1" id="KW-0732">Signal</keyword>
<proteinExistence type="predicted"/>
<organism evidence="2 3">
    <name type="scientific">Salmonella enterica I</name>
    <dbReference type="NCBI Taxonomy" id="59201"/>
    <lineage>
        <taxon>Bacteria</taxon>
        <taxon>Pseudomonadati</taxon>
        <taxon>Pseudomonadota</taxon>
        <taxon>Gammaproteobacteria</taxon>
        <taxon>Enterobacterales</taxon>
        <taxon>Enterobacteriaceae</taxon>
        <taxon>Salmonella</taxon>
    </lineage>
</organism>
<name>A0A447U074_SALET</name>